<evidence type="ECO:0000313" key="3">
    <source>
        <dbReference type="Proteomes" id="UP000184420"/>
    </source>
</evidence>
<evidence type="ECO:0000256" key="1">
    <source>
        <dbReference type="SAM" id="MobiDB-lite"/>
    </source>
</evidence>
<dbReference type="STRING" id="1419482.SAMN05444266_109355"/>
<dbReference type="Proteomes" id="UP000184420">
    <property type="component" value="Unassembled WGS sequence"/>
</dbReference>
<dbReference type="AlphaFoldDB" id="A0A1M7KIZ7"/>
<dbReference type="RefSeq" id="WP_073085950.1">
    <property type="nucleotide sequence ID" value="NZ_FRBL01000009.1"/>
</dbReference>
<organism evidence="2 3">
    <name type="scientific">Chitinophaga jiangningensis</name>
    <dbReference type="NCBI Taxonomy" id="1419482"/>
    <lineage>
        <taxon>Bacteria</taxon>
        <taxon>Pseudomonadati</taxon>
        <taxon>Bacteroidota</taxon>
        <taxon>Chitinophagia</taxon>
        <taxon>Chitinophagales</taxon>
        <taxon>Chitinophagaceae</taxon>
        <taxon>Chitinophaga</taxon>
    </lineage>
</organism>
<protein>
    <submittedName>
        <fullName evidence="2">Uncharacterized protein</fullName>
    </submittedName>
</protein>
<dbReference type="EMBL" id="FRBL01000009">
    <property type="protein sequence ID" value="SHM65314.1"/>
    <property type="molecule type" value="Genomic_DNA"/>
</dbReference>
<proteinExistence type="predicted"/>
<sequence>MSTQNILQPLPVGDLQFFDNYVPVLSPGNYFINVTHTLTATGATPFTAQQEFVVTAPQFAIDPTQVVNMYPAAGSTGQYGQVLPNIVLNDPSLPWERSMTVTNTPWLALLVFQDTELNPGTDTNTQSSQMAIADFLATTAPVLVPQVTVEADVDTTSSCTYINMPVSTFTAVLPYLDELPYLAHLRKVNTGNKAMAGLNENGLFSVIAANRFADAPAVGDGNPAKNIVHLVSLEGMDSYLSPDADLSTYTSVSLVSLASWTFLSLPDTSQDFKDLVTNLVNQETNADNTIDPTLLWLRLPGITSDGSASATEINNRLGDGYVPLPYHTRSGENTFAWYRGPMAPLLPVNSAAPLPYYTADQAMIFDKTFGVFDVSLATAWETGREAALSDASFAQQLFNFRNKAHQITDNLLYKLTSDHFSATDISALEATTTVQDEFLQLLTPQLIQDIGNAGGGANANEWKQSNGQTGSAKTTGNSTDNVKAYTQESAFGSAEYNKNSSANRAANTRPSAVATTVVEDTKAFLSDPGVQAQLLSMIQSDMEPVTTWLAKLMLLYPVPFHKMVADQRLLPVESLRFFYLDYNWLNAAVDGALSLGLDSSRETFFSQVTKNMIFEGALSALAVMRSVLEGETPGPTSTPPQVISGLLLRSALISGWPNLVIKAQDPGDTTLNILRMDLLSSNVLLCLFDGVPDNVEISQPAEAIGFGVDDDGNAVLRDISTGTPGAQVGTVQVYDLTGQTQCCMRSAGSRVLNITPSSANGLVQTLTAALVSNGVTPPGNTLTPGTLALQLIKSPEAVVFTSQSTQNNS</sequence>
<name>A0A1M7KIZ7_9BACT</name>
<reference evidence="2 3" key="1">
    <citation type="submission" date="2016-11" db="EMBL/GenBank/DDBJ databases">
        <authorList>
            <person name="Jaros S."/>
            <person name="Januszkiewicz K."/>
            <person name="Wedrychowicz H."/>
        </authorList>
    </citation>
    <scope>NUCLEOTIDE SEQUENCE [LARGE SCALE GENOMIC DNA]</scope>
    <source>
        <strain evidence="2 3">DSM 27406</strain>
    </source>
</reference>
<keyword evidence="3" id="KW-1185">Reference proteome</keyword>
<dbReference type="OrthoDB" id="4846903at2"/>
<evidence type="ECO:0000313" key="2">
    <source>
        <dbReference type="EMBL" id="SHM65314.1"/>
    </source>
</evidence>
<accession>A0A1M7KIZ7</accession>
<feature type="region of interest" description="Disordered" evidence="1">
    <location>
        <begin position="457"/>
        <end position="479"/>
    </location>
</feature>
<gene>
    <name evidence="2" type="ORF">SAMN05444266_109355</name>
</gene>
<feature type="compositionally biased region" description="Polar residues" evidence="1">
    <location>
        <begin position="461"/>
        <end position="479"/>
    </location>
</feature>